<feature type="compositionally biased region" description="Polar residues" evidence="1">
    <location>
        <begin position="274"/>
        <end position="297"/>
    </location>
</feature>
<evidence type="ECO:0000313" key="3">
    <source>
        <dbReference type="EMBL" id="MBE1604167.1"/>
    </source>
</evidence>
<name>A0A927MVP1_9ACTN</name>
<gene>
    <name evidence="3" type="ORF">HEB94_001015</name>
</gene>
<organism evidence="3 4">
    <name type="scientific">Actinopolymorpha pittospori</name>
    <dbReference type="NCBI Taxonomy" id="648752"/>
    <lineage>
        <taxon>Bacteria</taxon>
        <taxon>Bacillati</taxon>
        <taxon>Actinomycetota</taxon>
        <taxon>Actinomycetes</taxon>
        <taxon>Propionibacteriales</taxon>
        <taxon>Actinopolymorphaceae</taxon>
        <taxon>Actinopolymorpha</taxon>
    </lineage>
</organism>
<dbReference type="Pfam" id="PF01936">
    <property type="entry name" value="NYN"/>
    <property type="match status" value="1"/>
</dbReference>
<dbReference type="GO" id="GO:0004540">
    <property type="term" value="F:RNA nuclease activity"/>
    <property type="evidence" value="ECO:0007669"/>
    <property type="project" value="InterPro"/>
</dbReference>
<feature type="region of interest" description="Disordered" evidence="1">
    <location>
        <begin position="262"/>
        <end position="303"/>
    </location>
</feature>
<reference evidence="3" key="1">
    <citation type="submission" date="2020-10" db="EMBL/GenBank/DDBJ databases">
        <title>Sequencing the genomes of 1000 actinobacteria strains.</title>
        <authorList>
            <person name="Klenk H.-P."/>
        </authorList>
    </citation>
    <scope>NUCLEOTIDE SEQUENCE</scope>
    <source>
        <strain evidence="3">DSM 45354</strain>
    </source>
</reference>
<accession>A0A927MVP1</accession>
<dbReference type="InterPro" id="IPR021139">
    <property type="entry name" value="NYN"/>
</dbReference>
<dbReference type="CDD" id="cd18722">
    <property type="entry name" value="PIN_NicB-like"/>
    <property type="match status" value="1"/>
</dbReference>
<sequence length="370" mass="40104">MDVVTYVDGFNLYYGLRARYKHAYLWLDLYALSQRMRATDDILAVRYFTAIVKGDPDGARRQETYLSALTAHSPQVTVARGRHKPRKPGPCTKCGTAWHCDCPREYRTYEEKLTDVALASTMIEDAANGYGDASVLVSTDSDFNPAIEAVLRIAPARPVFIACPPGRLKQAAHFGSAVTPFHIDEAYLKSSLLPDMVTGNNGRVYARPPQVALERPRVLVVQLWPWLRLLPCAQLAPRLTASSAASVHFRPAGRAIHRALARGRRATAPDRAPSSATGPWTRSTVSPTRAVGTTSSRPAPIPAYGPSGMCERVSMRGHVSGPVAPVVHVGPARALRISVKASRSLLVGAHTGCWRANRNGPAAEARPVSG</sequence>
<dbReference type="EMBL" id="JADBEM010000001">
    <property type="protein sequence ID" value="MBE1604167.1"/>
    <property type="molecule type" value="Genomic_DNA"/>
</dbReference>
<dbReference type="Proteomes" id="UP000638648">
    <property type="component" value="Unassembled WGS sequence"/>
</dbReference>
<proteinExistence type="predicted"/>
<dbReference type="RefSeq" id="WP_192748778.1">
    <property type="nucleotide sequence ID" value="NZ_BAABJL010000173.1"/>
</dbReference>
<keyword evidence="4" id="KW-1185">Reference proteome</keyword>
<evidence type="ECO:0000256" key="1">
    <source>
        <dbReference type="SAM" id="MobiDB-lite"/>
    </source>
</evidence>
<feature type="domain" description="NYN" evidence="2">
    <location>
        <begin position="4"/>
        <end position="150"/>
    </location>
</feature>
<evidence type="ECO:0000259" key="2">
    <source>
        <dbReference type="Pfam" id="PF01936"/>
    </source>
</evidence>
<comment type="caution">
    <text evidence="3">The sequence shown here is derived from an EMBL/GenBank/DDBJ whole genome shotgun (WGS) entry which is preliminary data.</text>
</comment>
<dbReference type="AlphaFoldDB" id="A0A927MVP1"/>
<evidence type="ECO:0000313" key="4">
    <source>
        <dbReference type="Proteomes" id="UP000638648"/>
    </source>
</evidence>
<protein>
    <submittedName>
        <fullName evidence="3">Uncharacterized LabA/DUF88 family protein</fullName>
    </submittedName>
</protein>
<dbReference type="Gene3D" id="3.40.50.1010">
    <property type="entry name" value="5'-nuclease"/>
    <property type="match status" value="1"/>
</dbReference>